<dbReference type="OrthoDB" id="5291250at2"/>
<name>A0A2S5KJZ3_9PROT</name>
<evidence type="ECO:0000313" key="1">
    <source>
        <dbReference type="EMBL" id="PPC75070.1"/>
    </source>
</evidence>
<evidence type="ECO:0000313" key="2">
    <source>
        <dbReference type="Proteomes" id="UP000238196"/>
    </source>
</evidence>
<dbReference type="AlphaFoldDB" id="A0A2S5KJZ3"/>
<accession>A0A2S5KJZ3</accession>
<comment type="caution">
    <text evidence="1">The sequence shown here is derived from an EMBL/GenBank/DDBJ whole genome shotgun (WGS) entry which is preliminary data.</text>
</comment>
<proteinExistence type="predicted"/>
<dbReference type="InterPro" id="IPR010148">
    <property type="entry name" value="CRISPR-assoc_prot_CT1975"/>
</dbReference>
<organism evidence="1 2">
    <name type="scientific">Proteobacteria bacterium 228</name>
    <dbReference type="NCBI Taxonomy" id="2083153"/>
    <lineage>
        <taxon>Bacteria</taxon>
        <taxon>Pseudomonadati</taxon>
        <taxon>Pseudomonadota</taxon>
    </lineage>
</organism>
<dbReference type="EMBL" id="PRLP01000111">
    <property type="protein sequence ID" value="PPC75070.1"/>
    <property type="molecule type" value="Genomic_DNA"/>
</dbReference>
<sequence>MSNFVNFHVLISHSPACLNRDDMNMQKDAVFGGKRRVRISSQSLKRAIRKSDYYAANIGETSVRTINLSALREQLQQQLSAKYPAEVIDQTLKLLSGRKEADFSKEDKVTGDAVTPWIVGEFDWFCEQVVSANAEGLDEKKLIKQLKTDLNALHSNLQQGVDVALSGRMATSGMMSEVGKVDGAMSIAHAITTHVVNSDIDWFTAVDDLQELGSAHLGTQEFSAGVFYRYASVNLSQLQENLGGVSREKALELAAHLAHMLATEVPNAKQRTFAAFNPADLVMVNFSDVPVSLANAFESPVKADNGYLQPSVKALTAYWNRVAAGYGLTGAAAQFSLVEESAPEGVKSQATLEALKSWIRNDGEG</sequence>
<dbReference type="Proteomes" id="UP000238196">
    <property type="component" value="Unassembled WGS sequence"/>
</dbReference>
<gene>
    <name evidence="1" type="primary">cas7e</name>
    <name evidence="1" type="ORF">C4K68_22540</name>
</gene>
<reference evidence="1 2" key="1">
    <citation type="submission" date="2018-02" db="EMBL/GenBank/DDBJ databases">
        <title>novel marine gammaproteobacteria from coastal saline agro ecosystem.</title>
        <authorList>
            <person name="Krishnan R."/>
            <person name="Ramesh Kumar N."/>
        </authorList>
    </citation>
    <scope>NUCLEOTIDE SEQUENCE [LARGE SCALE GENOMIC DNA]</scope>
    <source>
        <strain evidence="1 2">228</strain>
    </source>
</reference>
<dbReference type="Pfam" id="PF09344">
    <property type="entry name" value="Cas_CT1975"/>
    <property type="match status" value="1"/>
</dbReference>
<dbReference type="NCBIfam" id="TIGR01869">
    <property type="entry name" value="casC_Cse4"/>
    <property type="match status" value="1"/>
</dbReference>
<protein>
    <submittedName>
        <fullName evidence="1">Type I-E CRISPR-associated protein Cas7/Cse4/CasC</fullName>
    </submittedName>
</protein>